<dbReference type="AlphaFoldDB" id="K1XER5"/>
<feature type="compositionally biased region" description="Basic and acidic residues" evidence="1">
    <location>
        <begin position="533"/>
        <end position="550"/>
    </location>
</feature>
<dbReference type="InterPro" id="IPR036378">
    <property type="entry name" value="FAS1_dom_sf"/>
</dbReference>
<accession>K1XER5</accession>
<gene>
    <name evidence="4" type="ORF">MBM_02650</name>
</gene>
<protein>
    <submittedName>
        <fullName evidence="4">Beta-Ig-H3/Fasciclin</fullName>
    </submittedName>
</protein>
<dbReference type="PROSITE" id="PS50213">
    <property type="entry name" value="FAS1"/>
    <property type="match status" value="2"/>
</dbReference>
<evidence type="ECO:0000313" key="4">
    <source>
        <dbReference type="EMBL" id="EKD19413.1"/>
    </source>
</evidence>
<evidence type="ECO:0000313" key="5">
    <source>
        <dbReference type="Proteomes" id="UP000006753"/>
    </source>
</evidence>
<dbReference type="GO" id="GO:0016236">
    <property type="term" value="P:macroautophagy"/>
    <property type="evidence" value="ECO:0007669"/>
    <property type="project" value="TreeGrafter"/>
</dbReference>
<dbReference type="KEGG" id="mbe:MBM_02650"/>
<feature type="region of interest" description="Disordered" evidence="1">
    <location>
        <begin position="494"/>
        <end position="513"/>
    </location>
</feature>
<dbReference type="InterPro" id="IPR050904">
    <property type="entry name" value="Adhesion/Biosynth-related"/>
</dbReference>
<organism evidence="4 5">
    <name type="scientific">Marssonina brunnea f. sp. multigermtubi (strain MB_m1)</name>
    <name type="common">Marssonina leaf spot fungus</name>
    <dbReference type="NCBI Taxonomy" id="1072389"/>
    <lineage>
        <taxon>Eukaryota</taxon>
        <taxon>Fungi</taxon>
        <taxon>Dikarya</taxon>
        <taxon>Ascomycota</taxon>
        <taxon>Pezizomycotina</taxon>
        <taxon>Leotiomycetes</taxon>
        <taxon>Helotiales</taxon>
        <taxon>Drepanopezizaceae</taxon>
        <taxon>Drepanopeziza</taxon>
    </lineage>
</organism>
<evidence type="ECO:0000256" key="1">
    <source>
        <dbReference type="SAM" id="MobiDB-lite"/>
    </source>
</evidence>
<feature type="compositionally biased region" description="Basic and acidic residues" evidence="1">
    <location>
        <begin position="458"/>
        <end position="474"/>
    </location>
</feature>
<feature type="domain" description="FAS1" evidence="3">
    <location>
        <begin position="183"/>
        <end position="317"/>
    </location>
</feature>
<dbReference type="PANTHER" id="PTHR10900:SF77">
    <property type="entry name" value="FI19380P1"/>
    <property type="match status" value="1"/>
</dbReference>
<dbReference type="InParanoid" id="K1XER5"/>
<feature type="region of interest" description="Disordered" evidence="1">
    <location>
        <begin position="455"/>
        <end position="481"/>
    </location>
</feature>
<dbReference type="Proteomes" id="UP000006753">
    <property type="component" value="Unassembled WGS sequence"/>
</dbReference>
<dbReference type="Gene3D" id="2.30.180.10">
    <property type="entry name" value="FAS1 domain"/>
    <property type="match status" value="2"/>
</dbReference>
<evidence type="ECO:0000259" key="3">
    <source>
        <dbReference type="PROSITE" id="PS50213"/>
    </source>
</evidence>
<dbReference type="SUPFAM" id="SSF82153">
    <property type="entry name" value="FAS1 domain"/>
    <property type="match status" value="2"/>
</dbReference>
<feature type="region of interest" description="Disordered" evidence="1">
    <location>
        <begin position="533"/>
        <end position="605"/>
    </location>
</feature>
<dbReference type="PANTHER" id="PTHR10900">
    <property type="entry name" value="PERIOSTIN-RELATED"/>
    <property type="match status" value="1"/>
</dbReference>
<feature type="domain" description="FAS1" evidence="3">
    <location>
        <begin position="21"/>
        <end position="175"/>
    </location>
</feature>
<keyword evidence="2" id="KW-0732">Signal</keyword>
<dbReference type="GO" id="GO:0000329">
    <property type="term" value="C:fungal-type vacuole membrane"/>
    <property type="evidence" value="ECO:0007669"/>
    <property type="project" value="TreeGrafter"/>
</dbReference>
<proteinExistence type="predicted"/>
<keyword evidence="5" id="KW-1185">Reference proteome</keyword>
<evidence type="ECO:0000256" key="2">
    <source>
        <dbReference type="SAM" id="SignalP"/>
    </source>
</evidence>
<dbReference type="HOGENOM" id="CLU_451310_0_0_1"/>
<dbReference type="SMART" id="SM00554">
    <property type="entry name" value="FAS1"/>
    <property type="match status" value="2"/>
</dbReference>
<feature type="chain" id="PRO_5003853036" evidence="2">
    <location>
        <begin position="21"/>
        <end position="605"/>
    </location>
</feature>
<reference evidence="4 5" key="1">
    <citation type="journal article" date="2012" name="BMC Genomics">
        <title>Sequencing the genome of Marssonina brunnea reveals fungus-poplar co-evolution.</title>
        <authorList>
            <person name="Zhu S."/>
            <person name="Cao Y.-Z."/>
            <person name="Jiang C."/>
            <person name="Tan B.-Y."/>
            <person name="Wang Z."/>
            <person name="Feng S."/>
            <person name="Zhang L."/>
            <person name="Su X.-H."/>
            <person name="Brejova B."/>
            <person name="Vinar T."/>
            <person name="Xu M."/>
            <person name="Wang M.-X."/>
            <person name="Zhang S.-G."/>
            <person name="Huang M.-R."/>
            <person name="Wu R."/>
            <person name="Zhou Y."/>
        </authorList>
    </citation>
    <scope>NUCLEOTIDE SEQUENCE [LARGE SCALE GENOMIC DNA]</scope>
    <source>
        <strain evidence="4 5">MB_m1</strain>
    </source>
</reference>
<sequence>MFTCTPFFFLAAAWATGASAQTDLTSVLAANSKMLSTLTGLLQNNPTLADNLDNLRNVTILAPSNDAFSKFMSTSNGEATTGNTARVTALLQYHTISPKVLNGTHNSSGITTTPAYVSTHLTSRSYTNVTGGQVVRAEKTNNKVTFMSGLKEMSTVTKGDITFRGGTLHIIDRVLTIPMPVSRVALDSNLRENADRECLKKLALAGALRTSNLVYAFDNSRDLTILAPSNTAFQRIGSAASDLTNDTGALRTILEYHVLNRTLGYAGRLRNRDYPSVMGSQVRVQMENRRTFANSAQVVITDILVANGVMHVVDNVLNPSNTEQSPNPTATTQSVAFQGVTSVPSVPFTSGVSATTTAPSASTKTAAAVRVEGAVGVAALLDYYYYYYHYPGSGSARRISWDRSCVFLRAAAAMAYGRRLFVEEKCSLDPSSDAEALSPNVEPAVLRIGEGTSCQRMGYEDQGRPHDPGRDDGPQRGSPVTTGAAFRLQFTIRGARSPAPKTQGQHSDADDAEGEVFQASNVRVELGVLKRDAEAGKGVADHETEERWPGRNDGGCEALDRRAEHQQPSQAQAVTERDVEQGGQAEAEEGEQEGQQDLAVGESPY</sequence>
<name>K1XER5_MARBU</name>
<feature type="signal peptide" evidence="2">
    <location>
        <begin position="1"/>
        <end position="20"/>
    </location>
</feature>
<dbReference type="Pfam" id="PF02469">
    <property type="entry name" value="Fasciclin"/>
    <property type="match status" value="2"/>
</dbReference>
<dbReference type="EMBL" id="JH921431">
    <property type="protein sequence ID" value="EKD19413.1"/>
    <property type="molecule type" value="Genomic_DNA"/>
</dbReference>
<dbReference type="eggNOG" id="KOG1437">
    <property type="taxonomic scope" value="Eukaryota"/>
</dbReference>
<dbReference type="OrthoDB" id="286301at2759"/>
<dbReference type="InterPro" id="IPR000782">
    <property type="entry name" value="FAS1_domain"/>
</dbReference>